<dbReference type="VEuPathDB" id="FungiDB:P170DRAFT_251609"/>
<feature type="transmembrane region" description="Helical" evidence="1">
    <location>
        <begin position="214"/>
        <end position="239"/>
    </location>
</feature>
<dbReference type="OrthoDB" id="4493980at2759"/>
<dbReference type="GeneID" id="36550727"/>
<keyword evidence="3" id="KW-1185">Reference proteome</keyword>
<dbReference type="RefSeq" id="XP_024701061.1">
    <property type="nucleotide sequence ID" value="XM_024843028.1"/>
</dbReference>
<organism evidence="2 3">
    <name type="scientific">Aspergillus steynii IBT 23096</name>
    <dbReference type="NCBI Taxonomy" id="1392250"/>
    <lineage>
        <taxon>Eukaryota</taxon>
        <taxon>Fungi</taxon>
        <taxon>Dikarya</taxon>
        <taxon>Ascomycota</taxon>
        <taxon>Pezizomycotina</taxon>
        <taxon>Eurotiomycetes</taxon>
        <taxon>Eurotiomycetidae</taxon>
        <taxon>Eurotiales</taxon>
        <taxon>Aspergillaceae</taxon>
        <taxon>Aspergillus</taxon>
        <taxon>Aspergillus subgen. Circumdati</taxon>
    </lineage>
</organism>
<keyword evidence="1" id="KW-0472">Membrane</keyword>
<sequence length="242" mass="26202">MMEDRVRTYHVVSQGDDDELRVLGSLLDVRGDDGDLRRQVSGRSCLKGIGIGTYVSEIQGSVDFVHHVQRSGLVVMQSEDQSQTGQGLLTTGQVADVLPALLRGHDGEQDTLGEGIQGVDQLQLGVTAHGDHLVHLLESKRDDAESLHESVQSRGPETVQTCLGTVARGQGSCQISRASLVLCRPATVFINDREIDRRVLALLFKCSNDRLKRLLVHLGQLVLGVGLKLGGLLFLAQIANVL</sequence>
<dbReference type="EMBL" id="MSFO01000007">
    <property type="protein sequence ID" value="PLB45759.1"/>
    <property type="molecule type" value="Genomic_DNA"/>
</dbReference>
<keyword evidence="1" id="KW-0812">Transmembrane</keyword>
<keyword evidence="1" id="KW-1133">Transmembrane helix</keyword>
<evidence type="ECO:0000313" key="3">
    <source>
        <dbReference type="Proteomes" id="UP000234275"/>
    </source>
</evidence>
<evidence type="ECO:0000313" key="2">
    <source>
        <dbReference type="EMBL" id="PLB45759.1"/>
    </source>
</evidence>
<reference evidence="2 3" key="1">
    <citation type="submission" date="2016-12" db="EMBL/GenBank/DDBJ databases">
        <title>The genomes of Aspergillus section Nigri reveals drivers in fungal speciation.</title>
        <authorList>
            <consortium name="DOE Joint Genome Institute"/>
            <person name="Vesth T.C."/>
            <person name="Nybo J."/>
            <person name="Theobald S."/>
            <person name="Brandl J."/>
            <person name="Frisvad J.C."/>
            <person name="Nielsen K.F."/>
            <person name="Lyhne E.K."/>
            <person name="Kogle M.E."/>
            <person name="Kuo A."/>
            <person name="Riley R."/>
            <person name="Clum A."/>
            <person name="Nolan M."/>
            <person name="Lipzen A."/>
            <person name="Salamov A."/>
            <person name="Henrissat B."/>
            <person name="Wiebenga A."/>
            <person name="De Vries R.P."/>
            <person name="Grigoriev I.V."/>
            <person name="Mortensen U.H."/>
            <person name="Andersen M.R."/>
            <person name="Baker S.E."/>
        </authorList>
    </citation>
    <scope>NUCLEOTIDE SEQUENCE [LARGE SCALE GENOMIC DNA]</scope>
    <source>
        <strain evidence="2 3">IBT 23096</strain>
    </source>
</reference>
<comment type="caution">
    <text evidence="2">The sequence shown here is derived from an EMBL/GenBank/DDBJ whole genome shotgun (WGS) entry which is preliminary data.</text>
</comment>
<accession>A0A2I2FYQ2</accession>
<protein>
    <submittedName>
        <fullName evidence="2">Uncharacterized protein</fullName>
    </submittedName>
</protein>
<dbReference type="AlphaFoldDB" id="A0A2I2FYQ2"/>
<dbReference type="Proteomes" id="UP000234275">
    <property type="component" value="Unassembled WGS sequence"/>
</dbReference>
<gene>
    <name evidence="2" type="ORF">P170DRAFT_251609</name>
</gene>
<evidence type="ECO:0000256" key="1">
    <source>
        <dbReference type="SAM" id="Phobius"/>
    </source>
</evidence>
<proteinExistence type="predicted"/>
<name>A0A2I2FYQ2_9EURO</name>